<proteinExistence type="predicted"/>
<evidence type="ECO:0000256" key="1">
    <source>
        <dbReference type="SAM" id="Phobius"/>
    </source>
</evidence>
<gene>
    <name evidence="2" type="ORF">WICMUC_005420</name>
</gene>
<evidence type="ECO:0000313" key="3">
    <source>
        <dbReference type="Proteomes" id="UP000769528"/>
    </source>
</evidence>
<comment type="caution">
    <text evidence="2">The sequence shown here is derived from an EMBL/GenBank/DDBJ whole genome shotgun (WGS) entry which is preliminary data.</text>
</comment>
<dbReference type="Proteomes" id="UP000769528">
    <property type="component" value="Unassembled WGS sequence"/>
</dbReference>
<keyword evidence="3" id="KW-1185">Reference proteome</keyword>
<feature type="transmembrane region" description="Helical" evidence="1">
    <location>
        <begin position="42"/>
        <end position="65"/>
    </location>
</feature>
<evidence type="ECO:0000313" key="2">
    <source>
        <dbReference type="EMBL" id="KAH3667073.1"/>
    </source>
</evidence>
<dbReference type="OrthoDB" id="3981031at2759"/>
<protein>
    <submittedName>
        <fullName evidence="2">Uncharacterized protein</fullName>
    </submittedName>
</protein>
<dbReference type="AlphaFoldDB" id="A0A9P8P781"/>
<dbReference type="EMBL" id="JAEUBF010001392">
    <property type="protein sequence ID" value="KAH3667073.1"/>
    <property type="molecule type" value="Genomic_DNA"/>
</dbReference>
<sequence length="492" mass="57213">MLHQNQKRLHNKFFHGHFTSSVRPNLINIKFQSKFKTTKQILWSYFSAPTNILFLSTNLLGLGIISTYRLLSTISTNSEIKPSEDNVFSQEMNLTSIANREINLFSYENSESMLSSIDTSVFENMEEGEEEETQSSYFVNHNSDFDLPTTEMELNSLGLNKTRSVFQEYSTNLIINQLLSVYYIENCIKQLFDQENGMNLSLIGNLSISQKEIFVSSLINLIENPDSKIDSFESIMQNISMDSFLEKLRKSSVDFQNKLFYLNSQNLSLDYLENHKFGGNESKNSISNILNLYSHEEKLNCDFLLELSSALINKSINDEDYLKLFKKLNSKVDNENFKIFGNILSNHLLKSTRLIKNENILYEILKNSIINRNKLIFNEILDKLNISKERLVRKKSKKSTYLIRKITEGSSLQNYSYALNTYLLAIKGLHHLNYEEIHIIDSIKKLFKSLTEDKRITYFNNFNSIDNLELNFNDFEINENIDSVLLNIINHK</sequence>
<keyword evidence="1" id="KW-1133">Transmembrane helix</keyword>
<keyword evidence="1" id="KW-0812">Transmembrane</keyword>
<name>A0A9P8P781_9ASCO</name>
<accession>A0A9P8P781</accession>
<reference evidence="2" key="2">
    <citation type="submission" date="2021-01" db="EMBL/GenBank/DDBJ databases">
        <authorList>
            <person name="Schikora-Tamarit M.A."/>
        </authorList>
    </citation>
    <scope>NUCLEOTIDE SEQUENCE</scope>
    <source>
        <strain evidence="2">CBS6341</strain>
    </source>
</reference>
<organism evidence="2 3">
    <name type="scientific">Wickerhamomyces mucosus</name>
    <dbReference type="NCBI Taxonomy" id="1378264"/>
    <lineage>
        <taxon>Eukaryota</taxon>
        <taxon>Fungi</taxon>
        <taxon>Dikarya</taxon>
        <taxon>Ascomycota</taxon>
        <taxon>Saccharomycotina</taxon>
        <taxon>Saccharomycetes</taxon>
        <taxon>Phaffomycetales</taxon>
        <taxon>Wickerhamomycetaceae</taxon>
        <taxon>Wickerhamomyces</taxon>
    </lineage>
</organism>
<keyword evidence="1" id="KW-0472">Membrane</keyword>
<reference evidence="2" key="1">
    <citation type="journal article" date="2021" name="Open Biol.">
        <title>Shared evolutionary footprints suggest mitochondrial oxidative damage underlies multiple complex I losses in fungi.</title>
        <authorList>
            <person name="Schikora-Tamarit M.A."/>
            <person name="Marcet-Houben M."/>
            <person name="Nosek J."/>
            <person name="Gabaldon T."/>
        </authorList>
    </citation>
    <scope>NUCLEOTIDE SEQUENCE</scope>
    <source>
        <strain evidence="2">CBS6341</strain>
    </source>
</reference>